<dbReference type="InterPro" id="IPR051448">
    <property type="entry name" value="CdaR-like_regulators"/>
</dbReference>
<accession>A0ABQ2N7H9</accession>
<dbReference type="Pfam" id="PF14361">
    <property type="entry name" value="RsbRD_N"/>
    <property type="match status" value="1"/>
</dbReference>
<proteinExistence type="inferred from homology"/>
<dbReference type="Pfam" id="PF17853">
    <property type="entry name" value="GGDEF_2"/>
    <property type="match status" value="1"/>
</dbReference>
<reference evidence="6" key="1">
    <citation type="journal article" date="2019" name="Int. J. Syst. Evol. Microbiol.">
        <title>The Global Catalogue of Microorganisms (GCM) 10K type strain sequencing project: providing services to taxonomists for standard genome sequencing and annotation.</title>
        <authorList>
            <consortium name="The Broad Institute Genomics Platform"/>
            <consortium name="The Broad Institute Genome Sequencing Center for Infectious Disease"/>
            <person name="Wu L."/>
            <person name="Ma J."/>
        </authorList>
    </citation>
    <scope>NUCLEOTIDE SEQUENCE [LARGE SCALE GENOMIC DNA]</scope>
    <source>
        <strain evidence="6">CGMCC 4.7371</strain>
    </source>
</reference>
<dbReference type="Gene3D" id="1.10.10.2840">
    <property type="entry name" value="PucR C-terminal helix-turn-helix domain"/>
    <property type="match status" value="1"/>
</dbReference>
<evidence type="ECO:0000256" key="1">
    <source>
        <dbReference type="ARBA" id="ARBA00006754"/>
    </source>
</evidence>
<evidence type="ECO:0000259" key="3">
    <source>
        <dbReference type="Pfam" id="PF14361"/>
    </source>
</evidence>
<dbReference type="Proteomes" id="UP000655410">
    <property type="component" value="Unassembled WGS sequence"/>
</dbReference>
<dbReference type="InterPro" id="IPR041522">
    <property type="entry name" value="CdaR_GGDEF"/>
</dbReference>
<dbReference type="InterPro" id="IPR025736">
    <property type="entry name" value="PucR_C-HTH_dom"/>
</dbReference>
<dbReference type="PANTHER" id="PTHR33744:SF1">
    <property type="entry name" value="DNA-BINDING TRANSCRIPTIONAL ACTIVATOR ADER"/>
    <property type="match status" value="1"/>
</dbReference>
<dbReference type="InterPro" id="IPR042070">
    <property type="entry name" value="PucR_C-HTH_sf"/>
</dbReference>
<organism evidence="5 6">
    <name type="scientific">Nocardioides phosphati</name>
    <dbReference type="NCBI Taxonomy" id="1867775"/>
    <lineage>
        <taxon>Bacteria</taxon>
        <taxon>Bacillati</taxon>
        <taxon>Actinomycetota</taxon>
        <taxon>Actinomycetes</taxon>
        <taxon>Propionibacteriales</taxon>
        <taxon>Nocardioidaceae</taxon>
        <taxon>Nocardioides</taxon>
    </lineage>
</organism>
<evidence type="ECO:0000259" key="4">
    <source>
        <dbReference type="Pfam" id="PF17853"/>
    </source>
</evidence>
<protein>
    <submittedName>
        <fullName evidence="5">Transcriptional activator protein</fullName>
    </submittedName>
</protein>
<name>A0ABQ2N7H9_9ACTN</name>
<dbReference type="InterPro" id="IPR025751">
    <property type="entry name" value="RsbRD_N_dom"/>
</dbReference>
<sequence length="412" mass="44617">MGKDDDALKTLIADFIAAESEPGALDRWVERITWPTLRELPAIAADAILADSLQLCVRTHWLAFLASLREPAREVQLVEAAAVFAADMALRGRPLTELFQTYRVAQKAVWDYLTVAARAFCGADRDEAGFLIFVWDRASDWLNASIVASVEIFQAEQDRLRQGAAAQALVTVRSILDAPAGSSADPRELSTGLGGYPISSRNTALLLRAETPERVSDLREAAMQVARSVGSRNPLLVSPGGRDLWCWLATTGTPHREALLASAAWFGERGIRAAAGTALPGTDGFRLSHVEAQEAMRISLRSPNARPITLFADVEILSLISTAGASADRFVQRTLGELAEDSEANARLRETVRALLTTGSVDAAARHLTVHKNTVRYRVTQAEALLGTPLASGRSEVELALRYHEAFLAPKA</sequence>
<dbReference type="EMBL" id="BMNI01000001">
    <property type="protein sequence ID" value="GGO86094.1"/>
    <property type="molecule type" value="Genomic_DNA"/>
</dbReference>
<feature type="domain" description="RsbT co-antagonist protein RsbRD N-terminal" evidence="3">
    <location>
        <begin position="25"/>
        <end position="166"/>
    </location>
</feature>
<evidence type="ECO:0000313" key="6">
    <source>
        <dbReference type="Proteomes" id="UP000655410"/>
    </source>
</evidence>
<comment type="caution">
    <text evidence="5">The sequence shown here is derived from an EMBL/GenBank/DDBJ whole genome shotgun (WGS) entry which is preliminary data.</text>
</comment>
<dbReference type="PANTHER" id="PTHR33744">
    <property type="entry name" value="CARBOHYDRATE DIACID REGULATOR"/>
    <property type="match status" value="1"/>
</dbReference>
<dbReference type="Pfam" id="PF13556">
    <property type="entry name" value="HTH_30"/>
    <property type="match status" value="1"/>
</dbReference>
<gene>
    <name evidence="5" type="ORF">GCM10011584_07620</name>
</gene>
<keyword evidence="6" id="KW-1185">Reference proteome</keyword>
<evidence type="ECO:0000259" key="2">
    <source>
        <dbReference type="Pfam" id="PF13556"/>
    </source>
</evidence>
<dbReference type="RefSeq" id="WP_188782616.1">
    <property type="nucleotide sequence ID" value="NZ_BMNI01000001.1"/>
</dbReference>
<feature type="domain" description="CdaR GGDEF-like" evidence="4">
    <location>
        <begin position="195"/>
        <end position="298"/>
    </location>
</feature>
<feature type="domain" description="PucR C-terminal helix-turn-helix" evidence="2">
    <location>
        <begin position="348"/>
        <end position="402"/>
    </location>
</feature>
<evidence type="ECO:0000313" key="5">
    <source>
        <dbReference type="EMBL" id="GGO86094.1"/>
    </source>
</evidence>
<comment type="similarity">
    <text evidence="1">Belongs to the CdaR family.</text>
</comment>